<feature type="signal peptide" evidence="1">
    <location>
        <begin position="1"/>
        <end position="18"/>
    </location>
</feature>
<dbReference type="EMBL" id="JBHUIY010000136">
    <property type="protein sequence ID" value="MFD2235844.1"/>
    <property type="molecule type" value="Genomic_DNA"/>
</dbReference>
<reference evidence="3" key="1">
    <citation type="journal article" date="2019" name="Int. J. Syst. Evol. Microbiol.">
        <title>The Global Catalogue of Microorganisms (GCM) 10K type strain sequencing project: providing services to taxonomists for standard genome sequencing and annotation.</title>
        <authorList>
            <consortium name="The Broad Institute Genomics Platform"/>
            <consortium name="The Broad Institute Genome Sequencing Center for Infectious Disease"/>
            <person name="Wu L."/>
            <person name="Ma J."/>
        </authorList>
    </citation>
    <scope>NUCLEOTIDE SEQUENCE [LARGE SCALE GENOMIC DNA]</scope>
    <source>
        <strain evidence="3">KCTC 15012</strain>
    </source>
</reference>
<evidence type="ECO:0000313" key="3">
    <source>
        <dbReference type="Proteomes" id="UP001597296"/>
    </source>
</evidence>
<accession>A0ABW5CEY8</accession>
<keyword evidence="1" id="KW-0732">Signal</keyword>
<feature type="chain" id="PRO_5045064769" evidence="1">
    <location>
        <begin position="19"/>
        <end position="46"/>
    </location>
</feature>
<comment type="caution">
    <text evidence="2">The sequence shown here is derived from an EMBL/GenBank/DDBJ whole genome shotgun (WGS) entry which is preliminary data.</text>
</comment>
<organism evidence="2 3">
    <name type="scientific">Phaeospirillum tilakii</name>
    <dbReference type="NCBI Taxonomy" id="741673"/>
    <lineage>
        <taxon>Bacteria</taxon>
        <taxon>Pseudomonadati</taxon>
        <taxon>Pseudomonadota</taxon>
        <taxon>Alphaproteobacteria</taxon>
        <taxon>Rhodospirillales</taxon>
        <taxon>Rhodospirillaceae</taxon>
        <taxon>Phaeospirillum</taxon>
    </lineage>
</organism>
<evidence type="ECO:0000256" key="1">
    <source>
        <dbReference type="SAM" id="SignalP"/>
    </source>
</evidence>
<sequence>MRKLLIVVAVLFSAVAYATVQATDAAVTAVKARNAKLEAAIAEASK</sequence>
<dbReference type="Proteomes" id="UP001597296">
    <property type="component" value="Unassembled WGS sequence"/>
</dbReference>
<evidence type="ECO:0000313" key="2">
    <source>
        <dbReference type="EMBL" id="MFD2235844.1"/>
    </source>
</evidence>
<gene>
    <name evidence="2" type="ORF">ACFSNB_18845</name>
</gene>
<dbReference type="RefSeq" id="WP_377319364.1">
    <property type="nucleotide sequence ID" value="NZ_JBHUIY010000136.1"/>
</dbReference>
<name>A0ABW5CEY8_9PROT</name>
<proteinExistence type="predicted"/>
<keyword evidence="3" id="KW-1185">Reference proteome</keyword>
<protein>
    <submittedName>
        <fullName evidence="2">Uncharacterized protein</fullName>
    </submittedName>
</protein>